<name>A0A8S5NFI9_9CAUD</name>
<evidence type="ECO:0000313" key="1">
    <source>
        <dbReference type="EMBL" id="DAD93082.1"/>
    </source>
</evidence>
<sequence>MGDGRDPLHPVRRRRDLGRGVINMREIGTIGLCVHVRWPEALNFNEVLERLINEAPKLLQGCPVWWETSWNSTPGEDGEHWILMFRGEDGEPVVLERGKGVMIQFGHASTIKRIDWRGDGVLLVGEVYRAIGWAYDITRAEGLYDSGHPSMSELREKYLPIYDKITNN</sequence>
<proteinExistence type="predicted"/>
<protein>
    <submittedName>
        <fullName evidence="1">Uncharacterized protein</fullName>
    </submittedName>
</protein>
<organism evidence="1">
    <name type="scientific">Siphoviridae sp. ctHEr2</name>
    <dbReference type="NCBI Taxonomy" id="2826229"/>
    <lineage>
        <taxon>Viruses</taxon>
        <taxon>Duplodnaviria</taxon>
        <taxon>Heunggongvirae</taxon>
        <taxon>Uroviricota</taxon>
        <taxon>Caudoviricetes</taxon>
    </lineage>
</organism>
<dbReference type="EMBL" id="BK015152">
    <property type="protein sequence ID" value="DAD93082.1"/>
    <property type="molecule type" value="Genomic_DNA"/>
</dbReference>
<reference evidence="1" key="1">
    <citation type="journal article" date="2021" name="Proc. Natl. Acad. Sci. U.S.A.">
        <title>A Catalog of Tens of Thousands of Viruses from Human Metagenomes Reveals Hidden Associations with Chronic Diseases.</title>
        <authorList>
            <person name="Tisza M.J."/>
            <person name="Buck C.B."/>
        </authorList>
    </citation>
    <scope>NUCLEOTIDE SEQUENCE</scope>
    <source>
        <strain evidence="1">CtHEr2</strain>
    </source>
</reference>
<accession>A0A8S5NFI9</accession>